<organism evidence="1 2">
    <name type="scientific">Blastomonas natatoria</name>
    <dbReference type="NCBI Taxonomy" id="34015"/>
    <lineage>
        <taxon>Bacteria</taxon>
        <taxon>Pseudomonadati</taxon>
        <taxon>Pseudomonadota</taxon>
        <taxon>Alphaproteobacteria</taxon>
        <taxon>Sphingomonadales</taxon>
        <taxon>Sphingomonadaceae</taxon>
        <taxon>Blastomonas</taxon>
    </lineage>
</organism>
<comment type="caution">
    <text evidence="1">The sequence shown here is derived from an EMBL/GenBank/DDBJ whole genome shotgun (WGS) entry which is preliminary data.</text>
</comment>
<dbReference type="EMBL" id="QJJM01000006">
    <property type="protein sequence ID" value="PXW75990.1"/>
    <property type="molecule type" value="Genomic_DNA"/>
</dbReference>
<name>A0A2V3V3B9_9SPHN</name>
<keyword evidence="2" id="KW-1185">Reference proteome</keyword>
<dbReference type="AlphaFoldDB" id="A0A2V3V3B9"/>
<gene>
    <name evidence="1" type="ORF">C7451_106154</name>
</gene>
<accession>A0A2V3V3B9</accession>
<evidence type="ECO:0000313" key="1">
    <source>
        <dbReference type="EMBL" id="PXW75990.1"/>
    </source>
</evidence>
<sequence length="141" mass="14804">MAVNLPLLAYKRVPFLDPDGATLVIIGPNWSGAAFKMDLRQNPGDTGTAILSITGATAGSQGISATYDAAYAYVDAQGQPATAPATKVMIQIDEATIEGLDLGTPTDKPLVLHYDLHITPSGEPKRVYCEGTFTIKPGVTI</sequence>
<evidence type="ECO:0000313" key="2">
    <source>
        <dbReference type="Proteomes" id="UP000248014"/>
    </source>
</evidence>
<reference evidence="1 2" key="1">
    <citation type="submission" date="2018-05" db="EMBL/GenBank/DDBJ databases">
        <title>Genomic Encyclopedia of Type Strains, Phase IV (KMG-IV): sequencing the most valuable type-strain genomes for metagenomic binning, comparative biology and taxonomic classification.</title>
        <authorList>
            <person name="Goeker M."/>
        </authorList>
    </citation>
    <scope>NUCLEOTIDE SEQUENCE [LARGE SCALE GENOMIC DNA]</scope>
    <source>
        <strain evidence="1 2">DSM 3183</strain>
    </source>
</reference>
<dbReference type="Proteomes" id="UP000248014">
    <property type="component" value="Unassembled WGS sequence"/>
</dbReference>
<proteinExistence type="predicted"/>
<protein>
    <submittedName>
        <fullName evidence="1">Uncharacterized protein</fullName>
    </submittedName>
</protein>